<dbReference type="RefSeq" id="WP_246076359.1">
    <property type="nucleotide sequence ID" value="NZ_VFML01000001.1"/>
</dbReference>
<keyword evidence="4" id="KW-1185">Reference proteome</keyword>
<evidence type="ECO:0000313" key="4">
    <source>
        <dbReference type="Proteomes" id="UP000320876"/>
    </source>
</evidence>
<dbReference type="EMBL" id="VFML01000001">
    <property type="protein sequence ID" value="TQJ02657.1"/>
    <property type="molecule type" value="Genomic_DNA"/>
</dbReference>
<dbReference type="Gene3D" id="2.40.260.10">
    <property type="entry name" value="Sortase"/>
    <property type="match status" value="1"/>
</dbReference>
<dbReference type="Proteomes" id="UP000320876">
    <property type="component" value="Unassembled WGS sequence"/>
</dbReference>
<proteinExistence type="predicted"/>
<dbReference type="Pfam" id="PF04203">
    <property type="entry name" value="Sortase"/>
    <property type="match status" value="1"/>
</dbReference>
<feature type="compositionally biased region" description="Low complexity" evidence="2">
    <location>
        <begin position="50"/>
        <end position="62"/>
    </location>
</feature>
<accession>A0A542DHT4</accession>
<gene>
    <name evidence="3" type="ORF">FB471_2392</name>
</gene>
<keyword evidence="1" id="KW-0378">Hydrolase</keyword>
<dbReference type="AlphaFoldDB" id="A0A542DHT4"/>
<sequence length="247" mass="25492">MRPASPNRHRLVTAYLLGVASLLAAELAVAGALVLPLGRADGVVAGSALPAAGVPTGVTGTGDARESADPTTSPPPERKEPEPTDSPDQAAASAPPAAEAGQQPGTIRLPDGGTARLVRERVVGPNAVLPIPGNLDEASWWGVGLGAPGGASLFAGHVNWHGQVGPFAELWDARVNEPVTVTDEAGKTWTYRITQVITLGKNELPQRADELFSQYGKHRIVLVTCGGRWVGGSTGYAENRVVIAEPG</sequence>
<dbReference type="InterPro" id="IPR005754">
    <property type="entry name" value="Sortase"/>
</dbReference>
<name>A0A542DHT4_AMYCI</name>
<dbReference type="SUPFAM" id="SSF63817">
    <property type="entry name" value="Sortase"/>
    <property type="match status" value="1"/>
</dbReference>
<dbReference type="InterPro" id="IPR023365">
    <property type="entry name" value="Sortase_dom-sf"/>
</dbReference>
<evidence type="ECO:0000256" key="1">
    <source>
        <dbReference type="ARBA" id="ARBA00022801"/>
    </source>
</evidence>
<dbReference type="InterPro" id="IPR042001">
    <property type="entry name" value="Sortase_F"/>
</dbReference>
<dbReference type="CDD" id="cd05829">
    <property type="entry name" value="Sortase_F"/>
    <property type="match status" value="1"/>
</dbReference>
<organism evidence="3 4">
    <name type="scientific">Amycolatopsis cihanbeyliensis</name>
    <dbReference type="NCBI Taxonomy" id="1128664"/>
    <lineage>
        <taxon>Bacteria</taxon>
        <taxon>Bacillati</taxon>
        <taxon>Actinomycetota</taxon>
        <taxon>Actinomycetes</taxon>
        <taxon>Pseudonocardiales</taxon>
        <taxon>Pseudonocardiaceae</taxon>
        <taxon>Amycolatopsis</taxon>
    </lineage>
</organism>
<evidence type="ECO:0000256" key="2">
    <source>
        <dbReference type="SAM" id="MobiDB-lite"/>
    </source>
</evidence>
<comment type="caution">
    <text evidence="3">The sequence shown here is derived from an EMBL/GenBank/DDBJ whole genome shotgun (WGS) entry which is preliminary data.</text>
</comment>
<feature type="region of interest" description="Disordered" evidence="2">
    <location>
        <begin position="49"/>
        <end position="111"/>
    </location>
</feature>
<evidence type="ECO:0000313" key="3">
    <source>
        <dbReference type="EMBL" id="TQJ02657.1"/>
    </source>
</evidence>
<dbReference type="GO" id="GO:0016787">
    <property type="term" value="F:hydrolase activity"/>
    <property type="evidence" value="ECO:0007669"/>
    <property type="project" value="UniProtKB-KW"/>
</dbReference>
<reference evidence="3 4" key="1">
    <citation type="submission" date="2019-06" db="EMBL/GenBank/DDBJ databases">
        <title>Sequencing the genomes of 1000 actinobacteria strains.</title>
        <authorList>
            <person name="Klenk H.-P."/>
        </authorList>
    </citation>
    <scope>NUCLEOTIDE SEQUENCE [LARGE SCALE GENOMIC DNA]</scope>
    <source>
        <strain evidence="3 4">DSM 45679</strain>
    </source>
</reference>
<protein>
    <submittedName>
        <fullName evidence="3">Sortase family protein</fullName>
    </submittedName>
</protein>
<feature type="compositionally biased region" description="Low complexity" evidence="2">
    <location>
        <begin position="86"/>
        <end position="106"/>
    </location>
</feature>